<dbReference type="Pfam" id="PF02810">
    <property type="entry name" value="SEC-C"/>
    <property type="match status" value="1"/>
</dbReference>
<dbReference type="PANTHER" id="PTHR33747">
    <property type="entry name" value="UPF0225 PROTEIN SCO1677"/>
    <property type="match status" value="1"/>
</dbReference>
<dbReference type="InterPro" id="IPR004027">
    <property type="entry name" value="SEC_C_motif"/>
</dbReference>
<organism evidence="1 2">
    <name type="scientific">Sulfuricella denitrificans (strain DSM 22764 / NBRC 105220 / skB26)</name>
    <dbReference type="NCBI Taxonomy" id="1163617"/>
    <lineage>
        <taxon>Bacteria</taxon>
        <taxon>Pseudomonadati</taxon>
        <taxon>Pseudomonadota</taxon>
        <taxon>Betaproteobacteria</taxon>
        <taxon>Nitrosomonadales</taxon>
        <taxon>Sulfuricellaceae</taxon>
        <taxon>Sulfuricella</taxon>
    </lineage>
</organism>
<keyword evidence="2" id="KW-1185">Reference proteome</keyword>
<gene>
    <name evidence="1" type="ORF">SCD_n01560</name>
</gene>
<evidence type="ECO:0008006" key="3">
    <source>
        <dbReference type="Google" id="ProtNLM"/>
    </source>
</evidence>
<dbReference type="SUPFAM" id="SSF101327">
    <property type="entry name" value="YgfB-like"/>
    <property type="match status" value="1"/>
</dbReference>
<dbReference type="eggNOG" id="COG3012">
    <property type="taxonomic scope" value="Bacteria"/>
</dbReference>
<proteinExistence type="predicted"/>
<protein>
    <recommendedName>
        <fullName evidence="3">YecA family protein</fullName>
    </recommendedName>
</protein>
<accession>S6AH21</accession>
<name>S6AH21_SULDS</name>
<dbReference type="Gene3D" id="3.10.450.50">
    <property type="match status" value="1"/>
</dbReference>
<dbReference type="eggNOG" id="COG3318">
    <property type="taxonomic scope" value="Bacteria"/>
</dbReference>
<sequence length="200" mass="22841">MSLDKLQGFLCAVISAPDTIAPGQWMHEVFKIGPEHESMELAQEFMTLMMRFYKSVAATLGENQPIKFILKPLTDHQPDYQTWCEGYILGWGLSAEEWLSPGNEPLKKLTFPILLLSGAFKEESERRGKKYLPDDEYTKLLQECADMLPKAVVEIFHYWHSRAKPVSTKRETPKVGRNETCPCGSGLKFKQCCGKERTLH</sequence>
<dbReference type="Pfam" id="PF03695">
    <property type="entry name" value="UPF0149"/>
    <property type="match status" value="1"/>
</dbReference>
<evidence type="ECO:0000313" key="2">
    <source>
        <dbReference type="Proteomes" id="UP000015559"/>
    </source>
</evidence>
<dbReference type="EMBL" id="AP013066">
    <property type="protein sequence ID" value="BAN35381.1"/>
    <property type="molecule type" value="Genomic_DNA"/>
</dbReference>
<dbReference type="RefSeq" id="WP_009205662.1">
    <property type="nucleotide sequence ID" value="NC_022357.1"/>
</dbReference>
<dbReference type="KEGG" id="sdr:SCD_n01560"/>
<evidence type="ECO:0000313" key="1">
    <source>
        <dbReference type="EMBL" id="BAN35381.1"/>
    </source>
</evidence>
<dbReference type="InterPro" id="IPR036255">
    <property type="entry name" value="YgfB-like_sf"/>
</dbReference>
<dbReference type="InterPro" id="IPR011978">
    <property type="entry name" value="YgfB-like"/>
</dbReference>
<dbReference type="HOGENOM" id="CLU_078487_1_1_4"/>
<dbReference type="NCBIfam" id="TIGR02292">
    <property type="entry name" value="ygfB_yecA"/>
    <property type="match status" value="1"/>
</dbReference>
<dbReference type="Proteomes" id="UP000015559">
    <property type="component" value="Chromosome"/>
</dbReference>
<dbReference type="SUPFAM" id="SSF103642">
    <property type="entry name" value="Sec-C motif"/>
    <property type="match status" value="1"/>
</dbReference>
<dbReference type="AlphaFoldDB" id="S6AH21"/>
<reference evidence="1 2" key="1">
    <citation type="journal article" date="2012" name="Appl. Environ. Microbiol.">
        <title>Draft genome sequence of a psychrotolerant sulfur-oxidizing bacterium, Sulfuricella denitrificans skB26, and proteomic insights into cold adaptation.</title>
        <authorList>
            <person name="Watanabe T."/>
            <person name="Kojima H."/>
            <person name="Fukui M."/>
        </authorList>
    </citation>
    <scope>NUCLEOTIDE SEQUENCE [LARGE SCALE GENOMIC DNA]</scope>
    <source>
        <strain evidence="2">skB26</strain>
    </source>
</reference>
<dbReference type="PANTHER" id="PTHR33747:SF1">
    <property type="entry name" value="ADENYLATE CYCLASE-ASSOCIATED CAP C-TERMINAL DOMAIN-CONTAINING PROTEIN"/>
    <property type="match status" value="1"/>
</dbReference>